<keyword evidence="1" id="KW-0472">Membrane</keyword>
<gene>
    <name evidence="2" type="ORF">BV898_19601</name>
</gene>
<feature type="transmembrane region" description="Helical" evidence="1">
    <location>
        <begin position="36"/>
        <end position="59"/>
    </location>
</feature>
<evidence type="ECO:0000256" key="1">
    <source>
        <dbReference type="SAM" id="Phobius"/>
    </source>
</evidence>
<accession>A0A9X6NLS4</accession>
<comment type="caution">
    <text evidence="2">The sequence shown here is derived from an EMBL/GenBank/DDBJ whole genome shotgun (WGS) entry which is preliminary data.</text>
</comment>
<keyword evidence="1" id="KW-1133">Transmembrane helix</keyword>
<dbReference type="OrthoDB" id="7474137at2759"/>
<evidence type="ECO:0000313" key="2">
    <source>
        <dbReference type="EMBL" id="OWA55213.1"/>
    </source>
</evidence>
<reference evidence="3" key="1">
    <citation type="submission" date="2017-01" db="EMBL/GenBank/DDBJ databases">
        <title>Comparative genomics of anhydrobiosis in the tardigrade Hypsibius dujardini.</title>
        <authorList>
            <person name="Yoshida Y."/>
            <person name="Koutsovoulos G."/>
            <person name="Laetsch D."/>
            <person name="Stevens L."/>
            <person name="Kumar S."/>
            <person name="Horikawa D."/>
            <person name="Ishino K."/>
            <person name="Komine S."/>
            <person name="Tomita M."/>
            <person name="Blaxter M."/>
            <person name="Arakawa K."/>
        </authorList>
    </citation>
    <scope>NUCLEOTIDE SEQUENCE [LARGE SCALE GENOMIC DNA]</scope>
    <source>
        <strain evidence="3">Z151</strain>
    </source>
</reference>
<dbReference type="Proteomes" id="UP000192578">
    <property type="component" value="Unassembled WGS sequence"/>
</dbReference>
<dbReference type="EMBL" id="MTYJ01000581">
    <property type="protein sequence ID" value="OWA55213.1"/>
    <property type="molecule type" value="Genomic_DNA"/>
</dbReference>
<keyword evidence="1" id="KW-0812">Transmembrane</keyword>
<sequence length="127" mass="14000">MLCDAMWCYVVLMWVLRGAMWCYSGVCGATFIMDAYVVHCVVVLVCYVVLCGATLCYVVTMLDAMWCYVLCYVVLRGAMWCYVVLCGATWLLCGASGATGSIWCFTNSKMLCGAAFKLNGGCYSRDL</sequence>
<dbReference type="AlphaFoldDB" id="A0A9X6NLS4"/>
<evidence type="ECO:0000313" key="3">
    <source>
        <dbReference type="Proteomes" id="UP000192578"/>
    </source>
</evidence>
<name>A0A9X6NLS4_HYPEX</name>
<feature type="transmembrane region" description="Helical" evidence="1">
    <location>
        <begin position="66"/>
        <end position="92"/>
    </location>
</feature>
<feature type="transmembrane region" description="Helical" evidence="1">
    <location>
        <begin position="7"/>
        <end position="24"/>
    </location>
</feature>
<proteinExistence type="predicted"/>
<keyword evidence="3" id="KW-1185">Reference proteome</keyword>
<protein>
    <submittedName>
        <fullName evidence="2">Uncharacterized protein</fullName>
    </submittedName>
</protein>
<organism evidence="2 3">
    <name type="scientific">Hypsibius exemplaris</name>
    <name type="common">Freshwater tardigrade</name>
    <dbReference type="NCBI Taxonomy" id="2072580"/>
    <lineage>
        <taxon>Eukaryota</taxon>
        <taxon>Metazoa</taxon>
        <taxon>Ecdysozoa</taxon>
        <taxon>Tardigrada</taxon>
        <taxon>Eutardigrada</taxon>
        <taxon>Parachela</taxon>
        <taxon>Hypsibioidea</taxon>
        <taxon>Hypsibiidae</taxon>
        <taxon>Hypsibius</taxon>
    </lineage>
</organism>